<dbReference type="EMBL" id="CP045032">
    <property type="protein sequence ID" value="QFQ02099.1"/>
    <property type="molecule type" value="Genomic_DNA"/>
</dbReference>
<evidence type="ECO:0000313" key="1">
    <source>
        <dbReference type="EMBL" id="QFQ02099.1"/>
    </source>
</evidence>
<accession>A0A5J6Z9U1</accession>
<dbReference type="AlphaFoldDB" id="A0A5J6Z9U1"/>
<dbReference type="KEGG" id="cuo:CUROG_03600"/>
<gene>
    <name evidence="1" type="ORF">CUROG_03600</name>
</gene>
<protein>
    <submittedName>
        <fullName evidence="1">Uncharacterized protein</fullName>
    </submittedName>
</protein>
<dbReference type="Proteomes" id="UP000326711">
    <property type="component" value="Chromosome"/>
</dbReference>
<reference evidence="2" key="1">
    <citation type="submission" date="2019-10" db="EMBL/GenBank/DDBJ databases">
        <title>Complete genome sequence of Corynebacterium urogenitalis DSM 108747, isolated from the genital tract of a cow.</title>
        <authorList>
            <person name="Ruckert C."/>
            <person name="Ballas P."/>
            <person name="Wagener K."/>
            <person name="Drillich M."/>
            <person name="Kaempfer P."/>
            <person name="Busse H.-J."/>
            <person name="Ehling-Schulz M."/>
        </authorList>
    </citation>
    <scope>NUCLEOTIDE SEQUENCE [LARGE SCALE GENOMIC DNA]</scope>
    <source>
        <strain evidence="2">LMM 1652</strain>
    </source>
</reference>
<organism evidence="1 2">
    <name type="scientific">Corynebacterium urogenitale</name>
    <dbReference type="NCBI Taxonomy" id="2487892"/>
    <lineage>
        <taxon>Bacteria</taxon>
        <taxon>Bacillati</taxon>
        <taxon>Actinomycetota</taxon>
        <taxon>Actinomycetes</taxon>
        <taxon>Mycobacteriales</taxon>
        <taxon>Corynebacteriaceae</taxon>
        <taxon>Corynebacterium</taxon>
    </lineage>
</organism>
<name>A0A5J6Z9U1_9CORY</name>
<evidence type="ECO:0000313" key="2">
    <source>
        <dbReference type="Proteomes" id="UP000326711"/>
    </source>
</evidence>
<keyword evidence="2" id="KW-1185">Reference proteome</keyword>
<sequence length="37" mass="4086">MTLETVTDEVAGAWVLWRTPVDAVATVKVIKWLTVAD</sequence>
<proteinExistence type="predicted"/>